<dbReference type="InterPro" id="IPR051606">
    <property type="entry name" value="Polyketide_Oxido-like"/>
</dbReference>
<dbReference type="Proteomes" id="UP000199668">
    <property type="component" value="Unassembled WGS sequence"/>
</dbReference>
<dbReference type="AlphaFoldDB" id="A0A1I4HZ00"/>
<dbReference type="GO" id="GO:0016646">
    <property type="term" value="F:oxidoreductase activity, acting on the CH-NH group of donors, NAD or NADP as acceptor"/>
    <property type="evidence" value="ECO:0007669"/>
    <property type="project" value="TreeGrafter"/>
</dbReference>
<dbReference type="RefSeq" id="WP_090925086.1">
    <property type="nucleotide sequence ID" value="NZ_FOTY01000001.1"/>
</dbReference>
<dbReference type="CDD" id="cd05244">
    <property type="entry name" value="BVR-B_like_SDR_a"/>
    <property type="match status" value="1"/>
</dbReference>
<dbReference type="Pfam" id="PF13460">
    <property type="entry name" value="NAD_binding_10"/>
    <property type="match status" value="1"/>
</dbReference>
<dbReference type="STRING" id="266892.SAMN04488054_101104"/>
<accession>A0A1I4HZ00</accession>
<organism evidence="2 3">
    <name type="scientific">Salibacterium qingdaonense</name>
    <dbReference type="NCBI Taxonomy" id="266892"/>
    <lineage>
        <taxon>Bacteria</taxon>
        <taxon>Bacillati</taxon>
        <taxon>Bacillota</taxon>
        <taxon>Bacilli</taxon>
        <taxon>Bacillales</taxon>
        <taxon>Bacillaceae</taxon>
    </lineage>
</organism>
<proteinExistence type="predicted"/>
<dbReference type="SUPFAM" id="SSF51735">
    <property type="entry name" value="NAD(P)-binding Rossmann-fold domains"/>
    <property type="match status" value="1"/>
</dbReference>
<dbReference type="Gene3D" id="3.40.50.720">
    <property type="entry name" value="NAD(P)-binding Rossmann-like Domain"/>
    <property type="match status" value="1"/>
</dbReference>
<sequence length="211" mass="22825">MNIGIIGATGKSGDLILKEAQQRGHDVTAIIRSRSKLEHDVPVIEKDLFNLTQEDLSGFDVVVNAFGTTPDQGQPHIDAADVLTNALQGTSTRLFVVGGAASLYVDEGKTTQVIDTPDFPDAIKPMAGGMAEALSKLQNAQHLNWTFLSPAVEFDAEGARTGTYQVGKDHMITNSEGNSYISYADYAIAVLDELENKEHENERYTVIGEKS</sequence>
<dbReference type="PANTHER" id="PTHR43355">
    <property type="entry name" value="FLAVIN REDUCTASE (NADPH)"/>
    <property type="match status" value="1"/>
</dbReference>
<evidence type="ECO:0000313" key="3">
    <source>
        <dbReference type="Proteomes" id="UP000199668"/>
    </source>
</evidence>
<dbReference type="EMBL" id="FOTY01000001">
    <property type="protein sequence ID" value="SFL47385.1"/>
    <property type="molecule type" value="Genomic_DNA"/>
</dbReference>
<dbReference type="InterPro" id="IPR016040">
    <property type="entry name" value="NAD(P)-bd_dom"/>
</dbReference>
<keyword evidence="3" id="KW-1185">Reference proteome</keyword>
<name>A0A1I4HZ00_9BACI</name>
<evidence type="ECO:0000313" key="2">
    <source>
        <dbReference type="EMBL" id="SFL47385.1"/>
    </source>
</evidence>
<dbReference type="PANTHER" id="PTHR43355:SF2">
    <property type="entry name" value="FLAVIN REDUCTASE (NADPH)"/>
    <property type="match status" value="1"/>
</dbReference>
<reference evidence="2 3" key="1">
    <citation type="submission" date="2016-10" db="EMBL/GenBank/DDBJ databases">
        <authorList>
            <person name="de Groot N.N."/>
        </authorList>
    </citation>
    <scope>NUCLEOTIDE SEQUENCE [LARGE SCALE GENOMIC DNA]</scope>
    <source>
        <strain evidence="2 3">CGMCC 1.6134</strain>
    </source>
</reference>
<protein>
    <recommendedName>
        <fullName evidence="1">NAD(P)-binding domain-containing protein</fullName>
    </recommendedName>
</protein>
<dbReference type="InterPro" id="IPR036291">
    <property type="entry name" value="NAD(P)-bd_dom_sf"/>
</dbReference>
<evidence type="ECO:0000259" key="1">
    <source>
        <dbReference type="Pfam" id="PF13460"/>
    </source>
</evidence>
<gene>
    <name evidence="2" type="ORF">SAMN04488054_101104</name>
</gene>
<feature type="domain" description="NAD(P)-binding" evidence="1">
    <location>
        <begin position="7"/>
        <end position="195"/>
    </location>
</feature>
<dbReference type="OrthoDB" id="9785372at2"/>